<reference evidence="1 2" key="1">
    <citation type="submission" date="2024-07" db="EMBL/GenBank/DDBJ databases">
        <title>Section-level genome sequencing and comparative genomics of Aspergillus sections Usti and Cavernicolus.</title>
        <authorList>
            <consortium name="Lawrence Berkeley National Laboratory"/>
            <person name="Nybo J.L."/>
            <person name="Vesth T.C."/>
            <person name="Theobald S."/>
            <person name="Frisvad J.C."/>
            <person name="Larsen T.O."/>
            <person name="Kjaerboelling I."/>
            <person name="Rothschild-Mancinelli K."/>
            <person name="Lyhne E.K."/>
            <person name="Kogle M.E."/>
            <person name="Barry K."/>
            <person name="Clum A."/>
            <person name="Na H."/>
            <person name="Ledsgaard L."/>
            <person name="Lin J."/>
            <person name="Lipzen A."/>
            <person name="Kuo A."/>
            <person name="Riley R."/>
            <person name="Mondo S."/>
            <person name="Labutti K."/>
            <person name="Haridas S."/>
            <person name="Pangalinan J."/>
            <person name="Salamov A.A."/>
            <person name="Simmons B.A."/>
            <person name="Magnuson J.K."/>
            <person name="Chen J."/>
            <person name="Drula E."/>
            <person name="Henrissat B."/>
            <person name="Wiebenga A."/>
            <person name="Lubbers R.J."/>
            <person name="Gomes A.C."/>
            <person name="Macurrencykelacurrency M.R."/>
            <person name="Stajich J."/>
            <person name="Grigoriev I.V."/>
            <person name="Mortensen U.H."/>
            <person name="De Vries R.P."/>
            <person name="Baker S.E."/>
            <person name="Andersen M.R."/>
        </authorList>
    </citation>
    <scope>NUCLEOTIDE SEQUENCE [LARGE SCALE GENOMIC DNA]</scope>
    <source>
        <strain evidence="1 2">CBS 449.75</strain>
    </source>
</reference>
<dbReference type="Proteomes" id="UP001610432">
    <property type="component" value="Unassembled WGS sequence"/>
</dbReference>
<gene>
    <name evidence="1" type="ORF">BJX67DRAFT_45005</name>
</gene>
<name>A0ABR4LVJ4_9EURO</name>
<dbReference type="RefSeq" id="XP_070887529.1">
    <property type="nucleotide sequence ID" value="XM_071035016.1"/>
</dbReference>
<proteinExistence type="predicted"/>
<evidence type="ECO:0000313" key="1">
    <source>
        <dbReference type="EMBL" id="KAL2868550.1"/>
    </source>
</evidence>
<keyword evidence="2" id="KW-1185">Reference proteome</keyword>
<sequence length="162" mass="18034">MLPTRTQDSLVFISLMMVHHYIHSLASPTLTGVMNGQARQQPRKYQPECHGSLDTGYREFYYPSAIYSLADLSGYRGPCVASTTNVSHPNINRSAETIKVPCPCTSLPGRAQMNIAGTYTSRSYTLAILSCAWQPCAEGLRTARLQDILWRANPVLPRLQED</sequence>
<dbReference type="GeneID" id="98150088"/>
<organism evidence="1 2">
    <name type="scientific">Aspergillus lucknowensis</name>
    <dbReference type="NCBI Taxonomy" id="176173"/>
    <lineage>
        <taxon>Eukaryota</taxon>
        <taxon>Fungi</taxon>
        <taxon>Dikarya</taxon>
        <taxon>Ascomycota</taxon>
        <taxon>Pezizomycotina</taxon>
        <taxon>Eurotiomycetes</taxon>
        <taxon>Eurotiomycetidae</taxon>
        <taxon>Eurotiales</taxon>
        <taxon>Aspergillaceae</taxon>
        <taxon>Aspergillus</taxon>
        <taxon>Aspergillus subgen. Nidulantes</taxon>
    </lineage>
</organism>
<protein>
    <submittedName>
        <fullName evidence="1">Uncharacterized protein</fullName>
    </submittedName>
</protein>
<evidence type="ECO:0000313" key="2">
    <source>
        <dbReference type="Proteomes" id="UP001610432"/>
    </source>
</evidence>
<comment type="caution">
    <text evidence="1">The sequence shown here is derived from an EMBL/GenBank/DDBJ whole genome shotgun (WGS) entry which is preliminary data.</text>
</comment>
<dbReference type="EMBL" id="JBFXLQ010000013">
    <property type="protein sequence ID" value="KAL2868550.1"/>
    <property type="molecule type" value="Genomic_DNA"/>
</dbReference>
<accession>A0ABR4LVJ4</accession>